<keyword evidence="3 5" id="KW-1133">Transmembrane helix</keyword>
<sequence>MTSASFTIWYMNILVEKNTIFYVSLGGVVGIIVGLESIVGRLPPSFAKMYFVTIWLSFALNLYWLNLYKQRLTFSTISKFNNKKRWILIAAGFVGGILSSIAGSGIDIMGFAVLTILFRVSEKTATPTSVCIMAINTCVGSLWRGAVQNEVSQQSVDFFLVCVPVVVFGAPIGSMLGSHLDRRVLAGFVYATDTIQFVGAVVILRVWEDARLWGSSLVLFVLAVMLFRKLAGLGMGWEEENPAPTSLNTPKRKEEKRGLRVEKAWEEEGGGGGRAMIIMYNLCILIAKIIIVDFEPNR</sequence>
<feature type="transmembrane region" description="Helical" evidence="5">
    <location>
        <begin position="85"/>
        <end position="118"/>
    </location>
</feature>
<evidence type="ECO:0000256" key="3">
    <source>
        <dbReference type="ARBA" id="ARBA00022989"/>
    </source>
</evidence>
<dbReference type="GO" id="GO:0016020">
    <property type="term" value="C:membrane"/>
    <property type="evidence" value="ECO:0007669"/>
    <property type="project" value="UniProtKB-SubCell"/>
</dbReference>
<feature type="transmembrane region" description="Helical" evidence="5">
    <location>
        <begin position="20"/>
        <end position="39"/>
    </location>
</feature>
<gene>
    <name evidence="6" type="ORF">TL16_g05124</name>
</gene>
<evidence type="ECO:0000256" key="1">
    <source>
        <dbReference type="ARBA" id="ARBA00004141"/>
    </source>
</evidence>
<keyword evidence="2 5" id="KW-0812">Transmembrane</keyword>
<dbReference type="AlphaFoldDB" id="A0A9W7E5S9"/>
<dbReference type="PANTHER" id="PTHR31154">
    <property type="entry name" value="MEMBRANE TRANSPORTER PROTEIN"/>
    <property type="match status" value="1"/>
</dbReference>
<dbReference type="InterPro" id="IPR002781">
    <property type="entry name" value="TM_pro_TauE-like"/>
</dbReference>
<evidence type="ECO:0000313" key="7">
    <source>
        <dbReference type="Proteomes" id="UP001162640"/>
    </source>
</evidence>
<organism evidence="6 7">
    <name type="scientific">Triparma laevis f. inornata</name>
    <dbReference type="NCBI Taxonomy" id="1714386"/>
    <lineage>
        <taxon>Eukaryota</taxon>
        <taxon>Sar</taxon>
        <taxon>Stramenopiles</taxon>
        <taxon>Ochrophyta</taxon>
        <taxon>Bolidophyceae</taxon>
        <taxon>Parmales</taxon>
        <taxon>Triparmaceae</taxon>
        <taxon>Triparma</taxon>
    </lineage>
</organism>
<dbReference type="EMBL" id="BLQM01000147">
    <property type="protein sequence ID" value="GMH69304.1"/>
    <property type="molecule type" value="Genomic_DNA"/>
</dbReference>
<dbReference type="PANTHER" id="PTHR31154:SF4">
    <property type="entry name" value="MEMBRANE TRANSPORTER PROTEIN"/>
    <property type="match status" value="1"/>
</dbReference>
<comment type="subcellular location">
    <subcellularLocation>
        <location evidence="1">Membrane</location>
        <topology evidence="1">Multi-pass membrane protein</topology>
    </subcellularLocation>
</comment>
<name>A0A9W7E5S9_9STRA</name>
<comment type="caution">
    <text evidence="6">The sequence shown here is derived from an EMBL/GenBank/DDBJ whole genome shotgun (WGS) entry which is preliminary data.</text>
</comment>
<accession>A0A9W7E5S9</accession>
<keyword evidence="4 5" id="KW-0472">Membrane</keyword>
<feature type="transmembrane region" description="Helical" evidence="5">
    <location>
        <begin position="158"/>
        <end position="177"/>
    </location>
</feature>
<evidence type="ECO:0008006" key="8">
    <source>
        <dbReference type="Google" id="ProtNLM"/>
    </source>
</evidence>
<dbReference type="Proteomes" id="UP001162640">
    <property type="component" value="Unassembled WGS sequence"/>
</dbReference>
<evidence type="ECO:0000256" key="5">
    <source>
        <dbReference type="SAM" id="Phobius"/>
    </source>
</evidence>
<dbReference type="Pfam" id="PF01925">
    <property type="entry name" value="TauE"/>
    <property type="match status" value="1"/>
</dbReference>
<evidence type="ECO:0000256" key="2">
    <source>
        <dbReference type="ARBA" id="ARBA00022692"/>
    </source>
</evidence>
<evidence type="ECO:0000256" key="4">
    <source>
        <dbReference type="ARBA" id="ARBA00023136"/>
    </source>
</evidence>
<feature type="transmembrane region" description="Helical" evidence="5">
    <location>
        <begin position="210"/>
        <end position="227"/>
    </location>
</feature>
<feature type="transmembrane region" description="Helical" evidence="5">
    <location>
        <begin position="130"/>
        <end position="146"/>
    </location>
</feature>
<reference evidence="7" key="1">
    <citation type="journal article" date="2023" name="Commun. Biol.">
        <title>Genome analysis of Parmales, the sister group of diatoms, reveals the evolutionary specialization of diatoms from phago-mixotrophs to photoautotrophs.</title>
        <authorList>
            <person name="Ban H."/>
            <person name="Sato S."/>
            <person name="Yoshikawa S."/>
            <person name="Yamada K."/>
            <person name="Nakamura Y."/>
            <person name="Ichinomiya M."/>
            <person name="Sato N."/>
            <person name="Blanc-Mathieu R."/>
            <person name="Endo H."/>
            <person name="Kuwata A."/>
            <person name="Ogata H."/>
        </authorList>
    </citation>
    <scope>NUCLEOTIDE SEQUENCE [LARGE SCALE GENOMIC DNA]</scope>
</reference>
<feature type="transmembrane region" description="Helical" evidence="5">
    <location>
        <begin position="46"/>
        <end position="65"/>
    </location>
</feature>
<feature type="transmembrane region" description="Helical" evidence="5">
    <location>
        <begin position="184"/>
        <end position="204"/>
    </location>
</feature>
<protein>
    <recommendedName>
        <fullName evidence="8">Sulfite exporter TauE/SafE family protein</fullName>
    </recommendedName>
</protein>
<proteinExistence type="predicted"/>
<evidence type="ECO:0000313" key="6">
    <source>
        <dbReference type="EMBL" id="GMH69304.1"/>
    </source>
</evidence>